<evidence type="ECO:0000256" key="6">
    <source>
        <dbReference type="ARBA" id="ARBA00023136"/>
    </source>
</evidence>
<sequence length="352" mass="37912">MFPRSRLLLLAAALFGASFAADEKTTTTTACTATATGGKAYFDLRPDIAVAPTKDGKHKRAKAEDYTARGYDYGYNFTLNICEAVIEKPDKVVGIDEALWKNVSAYYEGKDGKTYSLGQQSSVLTPRGSQLVLQYSGGSPCGSSSKKRGAEHAGATDVPPSADRGSSNSAYSSSLDTVTIGDDNTVLIEKAEEVRRKSATISFRCDRESVSPTAAVSFVGADPDECNYMFVVRSQHACAGVQPSKPGSVGPGGVFALIFLIAIAVYFAGGVFYQRTVANARGWKQLPNYSLWAGIWSFISDTFIILTSSCARFMPSRRGYSSLSISSNGRGMGRSREDEDRLIGQLDEEWDD</sequence>
<dbReference type="InterPro" id="IPR009011">
    <property type="entry name" value="Man6P_isomerase_rcpt-bd_dom_sf"/>
</dbReference>
<keyword evidence="13" id="KW-0675">Receptor</keyword>
<keyword evidence="3 10" id="KW-0812">Transmembrane</keyword>
<reference evidence="13 14" key="2">
    <citation type="submission" date="2015-05" db="EMBL/GenBank/DDBJ databases">
        <authorList>
            <person name="Morales-Cruz A."/>
            <person name="Amrine K.C."/>
            <person name="Cantu D."/>
        </authorList>
    </citation>
    <scope>NUCLEOTIDE SEQUENCE [LARGE SCALE GENOMIC DNA]</scope>
    <source>
        <strain evidence="13">DA912</strain>
    </source>
</reference>
<evidence type="ECO:0000313" key="13">
    <source>
        <dbReference type="EMBL" id="KKY29840.1"/>
    </source>
</evidence>
<dbReference type="GO" id="GO:0007034">
    <property type="term" value="P:vacuolar transport"/>
    <property type="evidence" value="ECO:0007669"/>
    <property type="project" value="TreeGrafter"/>
</dbReference>
<dbReference type="Pfam" id="PF02157">
    <property type="entry name" value="Man-6-P_recep"/>
    <property type="match status" value="1"/>
</dbReference>
<dbReference type="GO" id="GO:0000139">
    <property type="term" value="C:Golgi membrane"/>
    <property type="evidence" value="ECO:0007669"/>
    <property type="project" value="UniProtKB-SubCell"/>
</dbReference>
<organism evidence="13 14">
    <name type="scientific">Diaporthe ampelina</name>
    <dbReference type="NCBI Taxonomy" id="1214573"/>
    <lineage>
        <taxon>Eukaryota</taxon>
        <taxon>Fungi</taxon>
        <taxon>Dikarya</taxon>
        <taxon>Ascomycota</taxon>
        <taxon>Pezizomycotina</taxon>
        <taxon>Sordariomycetes</taxon>
        <taxon>Sordariomycetidae</taxon>
        <taxon>Diaporthales</taxon>
        <taxon>Diaporthaceae</taxon>
        <taxon>Diaporthe</taxon>
    </lineage>
</organism>
<feature type="signal peptide" evidence="11">
    <location>
        <begin position="1"/>
        <end position="20"/>
    </location>
</feature>
<evidence type="ECO:0000256" key="5">
    <source>
        <dbReference type="ARBA" id="ARBA00022989"/>
    </source>
</evidence>
<keyword evidence="4 11" id="KW-0732">Signal</keyword>
<dbReference type="InterPro" id="IPR028927">
    <property type="entry name" value="Man-6-P_rcpt"/>
</dbReference>
<dbReference type="PROSITE" id="PS51914">
    <property type="entry name" value="MRH"/>
    <property type="match status" value="1"/>
</dbReference>
<evidence type="ECO:0000256" key="10">
    <source>
        <dbReference type="SAM" id="Phobius"/>
    </source>
</evidence>
<evidence type="ECO:0000313" key="14">
    <source>
        <dbReference type="Proteomes" id="UP000034680"/>
    </source>
</evidence>
<keyword evidence="6 10" id="KW-0472">Membrane</keyword>
<feature type="compositionally biased region" description="Polar residues" evidence="9">
    <location>
        <begin position="164"/>
        <end position="174"/>
    </location>
</feature>
<dbReference type="EMBL" id="LCUC01000598">
    <property type="protein sequence ID" value="KKY29840.1"/>
    <property type="molecule type" value="Genomic_DNA"/>
</dbReference>
<dbReference type="PANTHER" id="PTHR15071:SF0">
    <property type="entry name" value="MANNOSE 6-PHOSPHATE RECEPTOR-LIKE PROTEIN 1"/>
    <property type="match status" value="1"/>
</dbReference>
<comment type="subcellular location">
    <subcellularLocation>
        <location evidence="1">Endomembrane system</location>
    </subcellularLocation>
</comment>
<feature type="transmembrane region" description="Helical" evidence="10">
    <location>
        <begin position="252"/>
        <end position="273"/>
    </location>
</feature>
<evidence type="ECO:0000259" key="12">
    <source>
        <dbReference type="PROSITE" id="PS51914"/>
    </source>
</evidence>
<feature type="region of interest" description="Disordered" evidence="9">
    <location>
        <begin position="136"/>
        <end position="174"/>
    </location>
</feature>
<keyword evidence="7" id="KW-1015">Disulfide bond</keyword>
<dbReference type="STRING" id="1214573.A0A0G2HNQ9"/>
<evidence type="ECO:0000256" key="2">
    <source>
        <dbReference type="ARBA" id="ARBA00022448"/>
    </source>
</evidence>
<dbReference type="GO" id="GO:0005770">
    <property type="term" value="C:late endosome"/>
    <property type="evidence" value="ECO:0007669"/>
    <property type="project" value="TreeGrafter"/>
</dbReference>
<dbReference type="Gene3D" id="2.70.130.10">
    <property type="entry name" value="Mannose-6-phosphate receptor binding domain"/>
    <property type="match status" value="2"/>
</dbReference>
<evidence type="ECO:0000256" key="7">
    <source>
        <dbReference type="ARBA" id="ARBA00023157"/>
    </source>
</evidence>
<feature type="chain" id="PRO_5002545228" evidence="11">
    <location>
        <begin position="21"/>
        <end position="352"/>
    </location>
</feature>
<comment type="caution">
    <text evidence="13">The sequence shown here is derived from an EMBL/GenBank/DDBJ whole genome shotgun (WGS) entry which is preliminary data.</text>
</comment>
<dbReference type="SUPFAM" id="SSF50911">
    <property type="entry name" value="Mannose 6-phosphate receptor domain"/>
    <property type="match status" value="1"/>
</dbReference>
<keyword evidence="8" id="KW-0325">Glycoprotein</keyword>
<keyword evidence="5 10" id="KW-1133">Transmembrane helix</keyword>
<evidence type="ECO:0000256" key="1">
    <source>
        <dbReference type="ARBA" id="ARBA00004308"/>
    </source>
</evidence>
<accession>A0A0G2HNQ9</accession>
<evidence type="ECO:0000256" key="3">
    <source>
        <dbReference type="ARBA" id="ARBA00022692"/>
    </source>
</evidence>
<dbReference type="GO" id="GO:0010008">
    <property type="term" value="C:endosome membrane"/>
    <property type="evidence" value="ECO:0007669"/>
    <property type="project" value="UniProtKB-SubCell"/>
</dbReference>
<evidence type="ECO:0000256" key="9">
    <source>
        <dbReference type="SAM" id="MobiDB-lite"/>
    </source>
</evidence>
<feature type="transmembrane region" description="Helical" evidence="10">
    <location>
        <begin position="293"/>
        <end position="314"/>
    </location>
</feature>
<name>A0A0G2HNQ9_9PEZI</name>
<reference evidence="13 14" key="1">
    <citation type="submission" date="2015-05" db="EMBL/GenBank/DDBJ databases">
        <title>Distinctive expansion of gene families associated with plant cell wall degradation and secondary metabolism in the genomes of grapevine trunk pathogens.</title>
        <authorList>
            <person name="Lawrence D.P."/>
            <person name="Travadon R."/>
            <person name="Rolshausen P.E."/>
            <person name="Baumgartner K."/>
        </authorList>
    </citation>
    <scope>NUCLEOTIDE SEQUENCE [LARGE SCALE GENOMIC DNA]</scope>
    <source>
        <strain evidence="13">DA912</strain>
    </source>
</reference>
<dbReference type="Proteomes" id="UP000034680">
    <property type="component" value="Unassembled WGS sequence"/>
</dbReference>
<evidence type="ECO:0000256" key="4">
    <source>
        <dbReference type="ARBA" id="ARBA00022729"/>
    </source>
</evidence>
<protein>
    <submittedName>
        <fullName evidence="13">Putative vacuolar sorting receptor</fullName>
    </submittedName>
</protein>
<keyword evidence="2" id="KW-0813">Transport</keyword>
<gene>
    <name evidence="13" type="ORF">UCDDA912_g10229</name>
</gene>
<feature type="domain" description="MRH" evidence="12">
    <location>
        <begin position="29"/>
        <end position="240"/>
    </location>
</feature>
<dbReference type="AlphaFoldDB" id="A0A0G2HNQ9"/>
<dbReference type="OrthoDB" id="4504960at2759"/>
<dbReference type="PANTHER" id="PTHR15071">
    <property type="entry name" value="MANNOSE-6-PHOSPHATE RECEPTOR FAMILY MEMBER"/>
    <property type="match status" value="1"/>
</dbReference>
<evidence type="ECO:0000256" key="11">
    <source>
        <dbReference type="SAM" id="SignalP"/>
    </source>
</evidence>
<dbReference type="InterPro" id="IPR044865">
    <property type="entry name" value="MRH_dom"/>
</dbReference>
<evidence type="ECO:0000256" key="8">
    <source>
        <dbReference type="ARBA" id="ARBA00023180"/>
    </source>
</evidence>
<keyword evidence="14" id="KW-1185">Reference proteome</keyword>
<proteinExistence type="predicted"/>